<protein>
    <submittedName>
        <fullName evidence="1">Uncharacterized protein</fullName>
    </submittedName>
</protein>
<sequence>MQKQIEDLSFSSRRVHNTEAKLKSISLVQLISQLPFFKYT</sequence>
<dbReference type="AlphaFoldDB" id="A0A8S1UW82"/>
<evidence type="ECO:0000313" key="2">
    <source>
        <dbReference type="Proteomes" id="UP000683925"/>
    </source>
</evidence>
<dbReference type="EMBL" id="CAJJDP010000052">
    <property type="protein sequence ID" value="CAD8168517.1"/>
    <property type="molecule type" value="Genomic_DNA"/>
</dbReference>
<dbReference type="Proteomes" id="UP000683925">
    <property type="component" value="Unassembled WGS sequence"/>
</dbReference>
<accession>A0A8S1UW82</accession>
<organism evidence="1 2">
    <name type="scientific">Paramecium octaurelia</name>
    <dbReference type="NCBI Taxonomy" id="43137"/>
    <lineage>
        <taxon>Eukaryota</taxon>
        <taxon>Sar</taxon>
        <taxon>Alveolata</taxon>
        <taxon>Ciliophora</taxon>
        <taxon>Intramacronucleata</taxon>
        <taxon>Oligohymenophorea</taxon>
        <taxon>Peniculida</taxon>
        <taxon>Parameciidae</taxon>
        <taxon>Paramecium</taxon>
    </lineage>
</organism>
<keyword evidence="2" id="KW-1185">Reference proteome</keyword>
<reference evidence="1" key="1">
    <citation type="submission" date="2021-01" db="EMBL/GenBank/DDBJ databases">
        <authorList>
            <consortium name="Genoscope - CEA"/>
            <person name="William W."/>
        </authorList>
    </citation>
    <scope>NUCLEOTIDE SEQUENCE</scope>
</reference>
<proteinExistence type="predicted"/>
<comment type="caution">
    <text evidence="1">The sequence shown here is derived from an EMBL/GenBank/DDBJ whole genome shotgun (WGS) entry which is preliminary data.</text>
</comment>
<evidence type="ECO:0000313" key="1">
    <source>
        <dbReference type="EMBL" id="CAD8168517.1"/>
    </source>
</evidence>
<name>A0A8S1UW82_PAROT</name>
<gene>
    <name evidence="1" type="ORF">POCTA_138.1.T0520031</name>
</gene>